<dbReference type="PROSITE" id="PS51007">
    <property type="entry name" value="CYTC"/>
    <property type="match status" value="1"/>
</dbReference>
<dbReference type="GO" id="GO:0046872">
    <property type="term" value="F:metal ion binding"/>
    <property type="evidence" value="ECO:0007669"/>
    <property type="project" value="UniProtKB-KW"/>
</dbReference>
<evidence type="ECO:0000313" key="10">
    <source>
        <dbReference type="Proteomes" id="UP000003374"/>
    </source>
</evidence>
<feature type="signal peptide" evidence="7">
    <location>
        <begin position="1"/>
        <end position="21"/>
    </location>
</feature>
<dbReference type="Proteomes" id="UP000003374">
    <property type="component" value="Unassembled WGS sequence"/>
</dbReference>
<dbReference type="EMBL" id="AAOF01000010">
    <property type="protein sequence ID" value="EAR21301.1"/>
    <property type="molecule type" value="Genomic_DNA"/>
</dbReference>
<evidence type="ECO:0000256" key="6">
    <source>
        <dbReference type="PROSITE-ProRule" id="PRU00433"/>
    </source>
</evidence>
<keyword evidence="7" id="KW-0732">Signal</keyword>
<sequence>MRAKFLIFIGLMIAAATAAQAAGNPAKGQQKAETCLGCHAIPGYRYSSTKSPVFHVPKVGGQHAAYIVSALQEYKNGNRDNPTMRAQANQLSTQDMEDIAAYFARAGK</sequence>
<protein>
    <submittedName>
        <fullName evidence="9">Cytochrome c, class I</fullName>
    </submittedName>
</protein>
<dbReference type="AlphaFoldDB" id="A4BSN1"/>
<dbReference type="PANTHER" id="PTHR33751">
    <property type="entry name" value="CBB3-TYPE CYTOCHROME C OXIDASE SUBUNIT FIXP"/>
    <property type="match status" value="1"/>
</dbReference>
<name>A4BSN1_9GAMM</name>
<dbReference type="GO" id="GO:0009055">
    <property type="term" value="F:electron transfer activity"/>
    <property type="evidence" value="ECO:0007669"/>
    <property type="project" value="InterPro"/>
</dbReference>
<gene>
    <name evidence="9" type="ORF">NB231_08590</name>
</gene>
<evidence type="ECO:0000256" key="1">
    <source>
        <dbReference type="ARBA" id="ARBA00022448"/>
    </source>
</evidence>
<dbReference type="InterPro" id="IPR009056">
    <property type="entry name" value="Cyt_c-like_dom"/>
</dbReference>
<dbReference type="InterPro" id="IPR050597">
    <property type="entry name" value="Cytochrome_c_Oxidase_Subunit"/>
</dbReference>
<proteinExistence type="predicted"/>
<dbReference type="eggNOG" id="COG2863">
    <property type="taxonomic scope" value="Bacteria"/>
</dbReference>
<keyword evidence="1" id="KW-0813">Transport</keyword>
<keyword evidence="10" id="KW-1185">Reference proteome</keyword>
<keyword evidence="4" id="KW-0249">Electron transport</keyword>
<reference evidence="9 10" key="1">
    <citation type="submission" date="2006-02" db="EMBL/GenBank/DDBJ databases">
        <authorList>
            <person name="Waterbury J."/>
            <person name="Ferriera S."/>
            <person name="Johnson J."/>
            <person name="Kravitz S."/>
            <person name="Halpern A."/>
            <person name="Remington K."/>
            <person name="Beeson K."/>
            <person name="Tran B."/>
            <person name="Rogers Y.-H."/>
            <person name="Friedman R."/>
            <person name="Venter J.C."/>
        </authorList>
    </citation>
    <scope>NUCLEOTIDE SEQUENCE [LARGE SCALE GENOMIC DNA]</scope>
    <source>
        <strain evidence="9 10">Nb-231</strain>
    </source>
</reference>
<dbReference type="InterPro" id="IPR036909">
    <property type="entry name" value="Cyt_c-like_dom_sf"/>
</dbReference>
<dbReference type="GO" id="GO:0020037">
    <property type="term" value="F:heme binding"/>
    <property type="evidence" value="ECO:0007669"/>
    <property type="project" value="InterPro"/>
</dbReference>
<dbReference type="OrthoDB" id="9796421at2"/>
<dbReference type="STRING" id="314278.NB231_08590"/>
<dbReference type="Pfam" id="PF00034">
    <property type="entry name" value="Cytochrom_C"/>
    <property type="match status" value="1"/>
</dbReference>
<evidence type="ECO:0000259" key="8">
    <source>
        <dbReference type="PROSITE" id="PS51007"/>
    </source>
</evidence>
<dbReference type="PANTHER" id="PTHR33751:SF9">
    <property type="entry name" value="CYTOCHROME C4"/>
    <property type="match status" value="1"/>
</dbReference>
<evidence type="ECO:0000256" key="7">
    <source>
        <dbReference type="SAM" id="SignalP"/>
    </source>
</evidence>
<organism evidence="9 10">
    <name type="scientific">Nitrococcus mobilis Nb-231</name>
    <dbReference type="NCBI Taxonomy" id="314278"/>
    <lineage>
        <taxon>Bacteria</taxon>
        <taxon>Pseudomonadati</taxon>
        <taxon>Pseudomonadota</taxon>
        <taxon>Gammaproteobacteria</taxon>
        <taxon>Chromatiales</taxon>
        <taxon>Ectothiorhodospiraceae</taxon>
        <taxon>Nitrococcus</taxon>
    </lineage>
</organism>
<dbReference type="RefSeq" id="WP_005001504.1">
    <property type="nucleotide sequence ID" value="NZ_CH672427.1"/>
</dbReference>
<dbReference type="SUPFAM" id="SSF46626">
    <property type="entry name" value="Cytochrome c"/>
    <property type="match status" value="1"/>
</dbReference>
<keyword evidence="5 6" id="KW-0408">Iron</keyword>
<keyword evidence="2 6" id="KW-0349">Heme</keyword>
<dbReference type="Gene3D" id="1.10.760.10">
    <property type="entry name" value="Cytochrome c-like domain"/>
    <property type="match status" value="1"/>
</dbReference>
<feature type="chain" id="PRO_5002666820" evidence="7">
    <location>
        <begin position="22"/>
        <end position="108"/>
    </location>
</feature>
<evidence type="ECO:0000313" key="9">
    <source>
        <dbReference type="EMBL" id="EAR21301.1"/>
    </source>
</evidence>
<keyword evidence="3 6" id="KW-0479">Metal-binding</keyword>
<evidence type="ECO:0000256" key="4">
    <source>
        <dbReference type="ARBA" id="ARBA00022982"/>
    </source>
</evidence>
<evidence type="ECO:0000256" key="5">
    <source>
        <dbReference type="ARBA" id="ARBA00023004"/>
    </source>
</evidence>
<feature type="domain" description="Cytochrome c" evidence="8">
    <location>
        <begin position="18"/>
        <end position="107"/>
    </location>
</feature>
<accession>A4BSN1</accession>
<evidence type="ECO:0000256" key="2">
    <source>
        <dbReference type="ARBA" id="ARBA00022617"/>
    </source>
</evidence>
<comment type="caution">
    <text evidence="9">The sequence shown here is derived from an EMBL/GenBank/DDBJ whole genome shotgun (WGS) entry which is preliminary data.</text>
</comment>
<evidence type="ECO:0000256" key="3">
    <source>
        <dbReference type="ARBA" id="ARBA00022723"/>
    </source>
</evidence>
<dbReference type="HOGENOM" id="CLU_128253_1_2_6"/>